<accession>A0A162YT81</accession>
<dbReference type="EMBL" id="LQRT01000035">
    <property type="protein sequence ID" value="KZS39340.1"/>
    <property type="molecule type" value="Genomic_DNA"/>
</dbReference>
<keyword evidence="2" id="KW-1185">Reference proteome</keyword>
<proteinExistence type="predicted"/>
<reference evidence="1 2" key="1">
    <citation type="submission" date="2016-01" db="EMBL/GenBank/DDBJ databases">
        <title>The draft genome sequence of Aquimarina sp. RZW4-3-2.</title>
        <authorList>
            <person name="Wang Y."/>
        </authorList>
    </citation>
    <scope>NUCLEOTIDE SEQUENCE [LARGE SCALE GENOMIC DNA]</scope>
    <source>
        <strain evidence="1 2">RZW4-3-2</strain>
    </source>
</reference>
<dbReference type="AlphaFoldDB" id="A0A162YT81"/>
<dbReference type="Gene3D" id="3.40.390.10">
    <property type="entry name" value="Collagenase (Catalytic Domain)"/>
    <property type="match status" value="1"/>
</dbReference>
<evidence type="ECO:0000313" key="2">
    <source>
        <dbReference type="Proteomes" id="UP000076715"/>
    </source>
</evidence>
<dbReference type="GO" id="GO:0008237">
    <property type="term" value="F:metallopeptidase activity"/>
    <property type="evidence" value="ECO:0007669"/>
    <property type="project" value="InterPro"/>
</dbReference>
<dbReference type="InterPro" id="IPR024079">
    <property type="entry name" value="MetalloPept_cat_dom_sf"/>
</dbReference>
<dbReference type="RefSeq" id="WP_066317445.1">
    <property type="nucleotide sequence ID" value="NZ_CANLSS010000011.1"/>
</dbReference>
<gene>
    <name evidence="1" type="ORF">AWE51_12420</name>
</gene>
<protein>
    <recommendedName>
        <fullName evidence="3">Peptidase M10 metallopeptidase domain-containing protein</fullName>
    </recommendedName>
</protein>
<dbReference type="OrthoDB" id="1158432at2"/>
<sequence>MKKLLFIATIFLSLSCSNGDDFEPVYMDKIFVENPERTVKVNIIYVENEGDAKRSYNFNEQEFMNYLNGYYFHRLGIGLELNESKVLANEELYDLRDNVGSEASTFFMQSQDSYEKGKLNIYIIKRSNIIGVAGMGRNQRVLLTDTNIFNSTSPHEIGHALGLFHDDEITNIMSTTLNKDLRQSFNEEQEKRIEKRIDQINLGM</sequence>
<dbReference type="Proteomes" id="UP000076715">
    <property type="component" value="Unassembled WGS sequence"/>
</dbReference>
<evidence type="ECO:0000313" key="1">
    <source>
        <dbReference type="EMBL" id="KZS39340.1"/>
    </source>
</evidence>
<dbReference type="SUPFAM" id="SSF55486">
    <property type="entry name" value="Metalloproteases ('zincins'), catalytic domain"/>
    <property type="match status" value="1"/>
</dbReference>
<comment type="caution">
    <text evidence="1">The sequence shown here is derived from an EMBL/GenBank/DDBJ whole genome shotgun (WGS) entry which is preliminary data.</text>
</comment>
<name>A0A162YT81_9FLAO</name>
<dbReference type="PROSITE" id="PS51257">
    <property type="entry name" value="PROKAR_LIPOPROTEIN"/>
    <property type="match status" value="1"/>
</dbReference>
<organism evidence="1 2">
    <name type="scientific">Aquimarina aggregata</name>
    <dbReference type="NCBI Taxonomy" id="1642818"/>
    <lineage>
        <taxon>Bacteria</taxon>
        <taxon>Pseudomonadati</taxon>
        <taxon>Bacteroidota</taxon>
        <taxon>Flavobacteriia</taxon>
        <taxon>Flavobacteriales</taxon>
        <taxon>Flavobacteriaceae</taxon>
        <taxon>Aquimarina</taxon>
    </lineage>
</organism>
<evidence type="ECO:0008006" key="3">
    <source>
        <dbReference type="Google" id="ProtNLM"/>
    </source>
</evidence>